<dbReference type="Pfam" id="PF09228">
    <property type="entry name" value="Prok-TraM"/>
    <property type="match status" value="1"/>
</dbReference>
<protein>
    <submittedName>
        <fullName evidence="1">Uncharacterized protein</fullName>
    </submittedName>
</protein>
<evidence type="ECO:0000313" key="1">
    <source>
        <dbReference type="EMBL" id="GLR87608.1"/>
    </source>
</evidence>
<dbReference type="Proteomes" id="UP001156905">
    <property type="component" value="Unassembled WGS sequence"/>
</dbReference>
<accession>A0ABQ6B5Y0</accession>
<dbReference type="InterPro" id="IPR015309">
    <property type="entry name" value="Tscrpt_rep_TraM"/>
</dbReference>
<gene>
    <name evidence="1" type="ORF">GCM10007857_43190</name>
</gene>
<name>A0ABQ6B5Y0_9BRAD</name>
<sequence>MAQPELERLTIDAIREYRASVALAETARLQRVAAEADTDCCPERRAELQRIHEHAETEHRARQLVLNKLIDRLGYVPKVPAG</sequence>
<comment type="caution">
    <text evidence="1">The sequence shown here is derived from an EMBL/GenBank/DDBJ whole genome shotgun (WGS) entry which is preliminary data.</text>
</comment>
<reference evidence="2" key="1">
    <citation type="journal article" date="2019" name="Int. J. Syst. Evol. Microbiol.">
        <title>The Global Catalogue of Microorganisms (GCM) 10K type strain sequencing project: providing services to taxonomists for standard genome sequencing and annotation.</title>
        <authorList>
            <consortium name="The Broad Institute Genomics Platform"/>
            <consortium name="The Broad Institute Genome Sequencing Center for Infectious Disease"/>
            <person name="Wu L."/>
            <person name="Ma J."/>
        </authorList>
    </citation>
    <scope>NUCLEOTIDE SEQUENCE [LARGE SCALE GENOMIC DNA]</scope>
    <source>
        <strain evidence="2">NBRC 102520</strain>
    </source>
</reference>
<dbReference type="InterPro" id="IPR036336">
    <property type="entry name" value="Tscrpt_rep_TraM_sf"/>
</dbReference>
<dbReference type="EMBL" id="BSOW01000015">
    <property type="protein sequence ID" value="GLR87608.1"/>
    <property type="molecule type" value="Genomic_DNA"/>
</dbReference>
<proteinExistence type="predicted"/>
<dbReference type="Gene3D" id="1.10.287.160">
    <property type="entry name" value="HR1 repeat"/>
    <property type="match status" value="1"/>
</dbReference>
<dbReference type="SUPFAM" id="SSF109631">
    <property type="entry name" value="Transcriptional repressor TraM"/>
    <property type="match status" value="1"/>
</dbReference>
<evidence type="ECO:0000313" key="2">
    <source>
        <dbReference type="Proteomes" id="UP001156905"/>
    </source>
</evidence>
<keyword evidence="2" id="KW-1185">Reference proteome</keyword>
<organism evidence="1 2">
    <name type="scientific">Bradyrhizobium iriomotense</name>
    <dbReference type="NCBI Taxonomy" id="441950"/>
    <lineage>
        <taxon>Bacteria</taxon>
        <taxon>Pseudomonadati</taxon>
        <taxon>Pseudomonadota</taxon>
        <taxon>Alphaproteobacteria</taxon>
        <taxon>Hyphomicrobiales</taxon>
        <taxon>Nitrobacteraceae</taxon>
        <taxon>Bradyrhizobium</taxon>
    </lineage>
</organism>